<reference evidence="3 4" key="1">
    <citation type="journal article" date="2013" name="Genome Announc.">
        <title>Draft Genome Sequence of Shewanella decolorationis S12, a Dye-Degrading Bacterium Isolated from a Wastewater Treatment Plant.</title>
        <authorList>
            <person name="Xu M."/>
            <person name="Fang Y."/>
            <person name="Liu J."/>
            <person name="Chen X."/>
            <person name="Sun G."/>
            <person name="Guo J."/>
            <person name="Hua Z."/>
            <person name="Tu Q."/>
            <person name="Wu L."/>
            <person name="Zhou J."/>
            <person name="Liu X."/>
        </authorList>
    </citation>
    <scope>NUCLEOTIDE SEQUENCE [LARGE SCALE GENOMIC DNA]</scope>
    <source>
        <strain evidence="3 4">S12</strain>
    </source>
</reference>
<dbReference type="Gene3D" id="3.40.50.720">
    <property type="entry name" value="NAD(P)-binding Rossmann-like Domain"/>
    <property type="match status" value="1"/>
</dbReference>
<dbReference type="EMBL" id="AXZL01000066">
    <property type="protein sequence ID" value="ESE41177.1"/>
    <property type="molecule type" value="Genomic_DNA"/>
</dbReference>
<evidence type="ECO:0000256" key="1">
    <source>
        <dbReference type="ARBA" id="ARBA00006484"/>
    </source>
</evidence>
<protein>
    <submittedName>
        <fullName evidence="3">Short-chain dehydrogenase reductase sdr</fullName>
    </submittedName>
</protein>
<comment type="similarity">
    <text evidence="1">Belongs to the short-chain dehydrogenases/reductases (SDR) family.</text>
</comment>
<dbReference type="CDD" id="cd05233">
    <property type="entry name" value="SDR_c"/>
    <property type="match status" value="1"/>
</dbReference>
<dbReference type="InterPro" id="IPR002347">
    <property type="entry name" value="SDR_fam"/>
</dbReference>
<dbReference type="RefSeq" id="WP_023267098.1">
    <property type="nucleotide sequence ID" value="NZ_AXZL01000066.1"/>
</dbReference>
<dbReference type="InterPro" id="IPR020904">
    <property type="entry name" value="Sc_DH/Rdtase_CS"/>
</dbReference>
<dbReference type="PANTHER" id="PTHR43669">
    <property type="entry name" value="5-KETO-D-GLUCONATE 5-REDUCTASE"/>
    <property type="match status" value="1"/>
</dbReference>
<comment type="caution">
    <text evidence="3">The sequence shown here is derived from an EMBL/GenBank/DDBJ whole genome shotgun (WGS) entry which is preliminary data.</text>
</comment>
<dbReference type="InterPro" id="IPR036291">
    <property type="entry name" value="NAD(P)-bd_dom_sf"/>
</dbReference>
<gene>
    <name evidence="3" type="ORF">SHD_2087</name>
</gene>
<evidence type="ECO:0000313" key="4">
    <source>
        <dbReference type="Proteomes" id="UP000017548"/>
    </source>
</evidence>
<dbReference type="SUPFAM" id="SSF51735">
    <property type="entry name" value="NAD(P)-binding Rossmann-fold domains"/>
    <property type="match status" value="1"/>
</dbReference>
<evidence type="ECO:0000313" key="3">
    <source>
        <dbReference type="EMBL" id="ESE41177.1"/>
    </source>
</evidence>
<evidence type="ECO:0000256" key="2">
    <source>
        <dbReference type="ARBA" id="ARBA00023002"/>
    </source>
</evidence>
<dbReference type="Proteomes" id="UP000017548">
    <property type="component" value="Unassembled WGS sequence"/>
</dbReference>
<keyword evidence="4" id="KW-1185">Reference proteome</keyword>
<dbReference type="PRINTS" id="PR00080">
    <property type="entry name" value="SDRFAMILY"/>
</dbReference>
<sequence length="249" mass="26786">MNMKNKQYLVTGAAIDSEIGFAICQKLDAEGAKLILVGRREEPLQQTKAQLGNEHYVIPFDLSQLDDINSLAMTIVEKYGPIDGFIHNASFQGYSPLRNISPKQIRDYFDINFSAAVMLTAAFSRQKHFVPGASFVYIGSAAGQRGLKARTLYAASKAALTSLTKSAALELASKSIRVNCVAPAIVKGAKSNKQFLTIGEQQTSMLLASHPLGLSEPEDVANCVYFLLSDMSNKITGSTLAVDGGFLAG</sequence>
<dbReference type="Pfam" id="PF13561">
    <property type="entry name" value="adh_short_C2"/>
    <property type="match status" value="1"/>
</dbReference>
<organism evidence="3 4">
    <name type="scientific">Shewanella decolorationis S12</name>
    <dbReference type="NCBI Taxonomy" id="1353536"/>
    <lineage>
        <taxon>Bacteria</taxon>
        <taxon>Pseudomonadati</taxon>
        <taxon>Pseudomonadota</taxon>
        <taxon>Gammaproteobacteria</taxon>
        <taxon>Alteromonadales</taxon>
        <taxon>Shewanellaceae</taxon>
        <taxon>Shewanella</taxon>
    </lineage>
</organism>
<proteinExistence type="inferred from homology"/>
<dbReference type="PROSITE" id="PS00061">
    <property type="entry name" value="ADH_SHORT"/>
    <property type="match status" value="1"/>
</dbReference>
<dbReference type="PANTHER" id="PTHR43669:SF3">
    <property type="entry name" value="ALCOHOL DEHYDROGENASE, PUTATIVE (AFU_ORTHOLOGUE AFUA_3G03445)-RELATED"/>
    <property type="match status" value="1"/>
</dbReference>
<accession>A0ABP2Z3I2</accession>
<name>A0ABP2Z3I2_9GAMM</name>
<dbReference type="PRINTS" id="PR00081">
    <property type="entry name" value="GDHRDH"/>
</dbReference>
<keyword evidence="2" id="KW-0560">Oxidoreductase</keyword>